<dbReference type="InterPro" id="IPR003593">
    <property type="entry name" value="AAA+_ATPase"/>
</dbReference>
<dbReference type="CDD" id="cd03225">
    <property type="entry name" value="ABC_cobalt_CbiO_domain1"/>
    <property type="match status" value="1"/>
</dbReference>
<evidence type="ECO:0000256" key="3">
    <source>
        <dbReference type="ARBA" id="ARBA00022448"/>
    </source>
</evidence>
<comment type="subcellular location">
    <subcellularLocation>
        <location evidence="1">Cell membrane</location>
    </subcellularLocation>
</comment>
<dbReference type="InParanoid" id="A0A7G1G3U5"/>
<dbReference type="InterPro" id="IPR050095">
    <property type="entry name" value="ECF_ABC_transporter_ATP-bd"/>
</dbReference>
<keyword evidence="8" id="KW-0472">Membrane</keyword>
<dbReference type="PANTHER" id="PTHR43553:SF24">
    <property type="entry name" value="ENERGY-COUPLING FACTOR TRANSPORTER ATP-BINDING PROTEIN ECFA1"/>
    <property type="match status" value="1"/>
</dbReference>
<dbReference type="PROSITE" id="PS50893">
    <property type="entry name" value="ABC_TRANSPORTER_2"/>
    <property type="match status" value="1"/>
</dbReference>
<gene>
    <name evidence="10" type="primary">ecfA1</name>
    <name evidence="10" type="ORF">OSSY52_00170</name>
</gene>
<accession>A0A7G1G3U5</accession>
<evidence type="ECO:0000313" key="11">
    <source>
        <dbReference type="Proteomes" id="UP000516361"/>
    </source>
</evidence>
<dbReference type="EMBL" id="AP018712">
    <property type="protein sequence ID" value="BBE29876.1"/>
    <property type="molecule type" value="Genomic_DNA"/>
</dbReference>
<dbReference type="InterPro" id="IPR003439">
    <property type="entry name" value="ABC_transporter-like_ATP-bd"/>
</dbReference>
<dbReference type="Gene3D" id="3.40.50.300">
    <property type="entry name" value="P-loop containing nucleotide triphosphate hydrolases"/>
    <property type="match status" value="1"/>
</dbReference>
<dbReference type="SUPFAM" id="SSF52540">
    <property type="entry name" value="P-loop containing nucleoside triphosphate hydrolases"/>
    <property type="match status" value="1"/>
</dbReference>
<feature type="domain" description="ABC transporter" evidence="9">
    <location>
        <begin position="3"/>
        <end position="230"/>
    </location>
</feature>
<evidence type="ECO:0000259" key="9">
    <source>
        <dbReference type="PROSITE" id="PS50893"/>
    </source>
</evidence>
<dbReference type="GO" id="GO:0005524">
    <property type="term" value="F:ATP binding"/>
    <property type="evidence" value="ECO:0007669"/>
    <property type="project" value="UniProtKB-KW"/>
</dbReference>
<dbReference type="FunCoup" id="A0A7G1G3U5">
    <property type="interactions" value="236"/>
</dbReference>
<evidence type="ECO:0000256" key="8">
    <source>
        <dbReference type="ARBA" id="ARBA00023136"/>
    </source>
</evidence>
<sequence length="252" mass="28640">MILKCENINYNYGKRKVINNVSLGIKKGQFTGIVGDNGSGKSTLMKILSGILFDYNGKVFFENEELNEKNRIKIGYIFQNPENQIVGVTIEEDVAFGMENMGVPRKEMIKKIQWALSIVGMSGFEKRDPNTLSGGQKQRLAIASILAMDPEVIFMDEPTTMLDPVGRLEVYTVIKKLVELKKTVVIASHHSQDLRDVERIIALKNGKIIFDGNKNNFYKTNKLNIEEPIEIRTKKILHMNYEELVNKLADRT</sequence>
<dbReference type="GO" id="GO:0016887">
    <property type="term" value="F:ATP hydrolysis activity"/>
    <property type="evidence" value="ECO:0007669"/>
    <property type="project" value="InterPro"/>
</dbReference>
<dbReference type="Pfam" id="PF00005">
    <property type="entry name" value="ABC_tran"/>
    <property type="match status" value="1"/>
</dbReference>
<evidence type="ECO:0000256" key="1">
    <source>
        <dbReference type="ARBA" id="ARBA00004236"/>
    </source>
</evidence>
<dbReference type="RefSeq" id="WP_190615026.1">
    <property type="nucleotide sequence ID" value="NZ_AP018712.1"/>
</dbReference>
<dbReference type="PROSITE" id="PS00211">
    <property type="entry name" value="ABC_TRANSPORTER_1"/>
    <property type="match status" value="1"/>
</dbReference>
<dbReference type="KEGG" id="ocy:OSSY52_00170"/>
<evidence type="ECO:0000313" key="10">
    <source>
        <dbReference type="EMBL" id="BBE29876.1"/>
    </source>
</evidence>
<evidence type="ECO:0000256" key="2">
    <source>
        <dbReference type="ARBA" id="ARBA00005417"/>
    </source>
</evidence>
<dbReference type="InterPro" id="IPR015856">
    <property type="entry name" value="ABC_transpr_CbiO/EcfA_su"/>
</dbReference>
<keyword evidence="6 10" id="KW-0067">ATP-binding</keyword>
<dbReference type="InterPro" id="IPR027417">
    <property type="entry name" value="P-loop_NTPase"/>
</dbReference>
<keyword evidence="4" id="KW-1003">Cell membrane</keyword>
<evidence type="ECO:0000256" key="4">
    <source>
        <dbReference type="ARBA" id="ARBA00022475"/>
    </source>
</evidence>
<dbReference type="PANTHER" id="PTHR43553">
    <property type="entry name" value="HEAVY METAL TRANSPORTER"/>
    <property type="match status" value="1"/>
</dbReference>
<protein>
    <submittedName>
        <fullName evidence="10">Energy-coupling factor transporter ATP-binding protein EcfA1</fullName>
    </submittedName>
</protein>
<evidence type="ECO:0000256" key="5">
    <source>
        <dbReference type="ARBA" id="ARBA00022741"/>
    </source>
</evidence>
<dbReference type="SMART" id="SM00382">
    <property type="entry name" value="AAA"/>
    <property type="match status" value="1"/>
</dbReference>
<keyword evidence="5" id="KW-0547">Nucleotide-binding</keyword>
<proteinExistence type="inferred from homology"/>
<keyword evidence="11" id="KW-1185">Reference proteome</keyword>
<keyword evidence="7" id="KW-1278">Translocase</keyword>
<reference evidence="10 11" key="1">
    <citation type="submission" date="2018-06" db="EMBL/GenBank/DDBJ databases">
        <title>Genome sequencing of Oceanotoga sp. sy52.</title>
        <authorList>
            <person name="Mori K."/>
        </authorList>
    </citation>
    <scope>NUCLEOTIDE SEQUENCE [LARGE SCALE GENOMIC DNA]</scope>
    <source>
        <strain evidence="11">sy52</strain>
    </source>
</reference>
<keyword evidence="3" id="KW-0813">Transport</keyword>
<organism evidence="10 11">
    <name type="scientific">Tepiditoga spiralis</name>
    <dbReference type="NCBI Taxonomy" id="2108365"/>
    <lineage>
        <taxon>Bacteria</taxon>
        <taxon>Thermotogati</taxon>
        <taxon>Thermotogota</taxon>
        <taxon>Thermotogae</taxon>
        <taxon>Petrotogales</taxon>
        <taxon>Petrotogaceae</taxon>
        <taxon>Tepiditoga</taxon>
    </lineage>
</organism>
<dbReference type="GO" id="GO:0042626">
    <property type="term" value="F:ATPase-coupled transmembrane transporter activity"/>
    <property type="evidence" value="ECO:0007669"/>
    <property type="project" value="TreeGrafter"/>
</dbReference>
<name>A0A7G1G3U5_9BACT</name>
<dbReference type="FunFam" id="3.40.50.300:FF:000224">
    <property type="entry name" value="Energy-coupling factor transporter ATP-binding protein EcfA"/>
    <property type="match status" value="1"/>
</dbReference>
<dbReference type="GO" id="GO:0043190">
    <property type="term" value="C:ATP-binding cassette (ABC) transporter complex"/>
    <property type="evidence" value="ECO:0007669"/>
    <property type="project" value="TreeGrafter"/>
</dbReference>
<comment type="similarity">
    <text evidence="2">Belongs to the ABC transporter superfamily.</text>
</comment>
<dbReference type="InterPro" id="IPR017871">
    <property type="entry name" value="ABC_transporter-like_CS"/>
</dbReference>
<dbReference type="AlphaFoldDB" id="A0A7G1G3U5"/>
<evidence type="ECO:0000256" key="7">
    <source>
        <dbReference type="ARBA" id="ARBA00022967"/>
    </source>
</evidence>
<evidence type="ECO:0000256" key="6">
    <source>
        <dbReference type="ARBA" id="ARBA00022840"/>
    </source>
</evidence>
<dbReference type="Proteomes" id="UP000516361">
    <property type="component" value="Chromosome"/>
</dbReference>